<keyword evidence="1" id="KW-0175">Coiled coil</keyword>
<feature type="coiled-coil region" evidence="1">
    <location>
        <begin position="111"/>
        <end position="160"/>
    </location>
</feature>
<dbReference type="AlphaFoldDB" id="A0A132NY22"/>
<accession>A0A132NY22</accession>
<sequence>MFSVRADPTKSRLNVIDSHTSEFMVEFELSYNDQKHTLESRLQLLHQAVKDLDILIQKQTLQRAEASHAMDKMLDEHITNHVTALNNLIEQHTSETQVQFQAMLERYQHLYDAVNEQVLRRQQDIEEFRKEYGTAMEGLAEKLNAAIDDRELRVENIRGKFEKDFMRLIESIESSKRAYHSVIASYKDEIKSLVERHKRSLFECRETIVAGFSDLNRAIEEERAEFTENAGMLTRELETVMKYLERNIYTGVGVL</sequence>
<evidence type="ECO:0000256" key="1">
    <source>
        <dbReference type="SAM" id="Coils"/>
    </source>
</evidence>
<dbReference type="Proteomes" id="UP000070089">
    <property type="component" value="Unassembled WGS sequence"/>
</dbReference>
<evidence type="ECO:0000313" key="3">
    <source>
        <dbReference type="Proteomes" id="UP000070089"/>
    </source>
</evidence>
<dbReference type="VEuPathDB" id="GiardiaDB:QR46_1406"/>
<reference evidence="2 3" key="1">
    <citation type="journal article" date="2015" name="Mol. Biochem. Parasitol.">
        <title>Identification of polymorphic genes for use in assemblage B genotyping assays through comparative genomics of multiple assemblage B Giardia duodenalis isolates.</title>
        <authorList>
            <person name="Wielinga C."/>
            <person name="Thompson R.C."/>
            <person name="Monis P."/>
            <person name="Ryan U."/>
        </authorList>
    </citation>
    <scope>NUCLEOTIDE SEQUENCE [LARGE SCALE GENOMIC DNA]</scope>
    <source>
        <strain evidence="2 3">BAH15c1</strain>
    </source>
</reference>
<gene>
    <name evidence="2" type="ORF">QR46_1406</name>
</gene>
<protein>
    <submittedName>
        <fullName evidence="2">SALP-1/ Assemblin/beta giardin family protein</fullName>
    </submittedName>
</protein>
<name>A0A132NY22_GIAIN</name>
<comment type="caution">
    <text evidence="2">The sequence shown here is derived from an EMBL/GenBank/DDBJ whole genome shotgun (WGS) entry which is preliminary data.</text>
</comment>
<organism evidence="2 3">
    <name type="scientific">Giardia duodenalis assemblage B</name>
    <dbReference type="NCBI Taxonomy" id="1394984"/>
    <lineage>
        <taxon>Eukaryota</taxon>
        <taxon>Metamonada</taxon>
        <taxon>Diplomonadida</taxon>
        <taxon>Hexamitidae</taxon>
        <taxon>Giardiinae</taxon>
        <taxon>Giardia</taxon>
    </lineage>
</organism>
<dbReference type="OrthoDB" id="10249564at2759"/>
<dbReference type="EMBL" id="JXTI01000028">
    <property type="protein sequence ID" value="KWX14592.1"/>
    <property type="molecule type" value="Genomic_DNA"/>
</dbReference>
<evidence type="ECO:0000313" key="2">
    <source>
        <dbReference type="EMBL" id="KWX14592.1"/>
    </source>
</evidence>
<proteinExistence type="predicted"/>